<evidence type="ECO:0000256" key="6">
    <source>
        <dbReference type="SAM" id="Phobius"/>
    </source>
</evidence>
<proteinExistence type="predicted"/>
<feature type="transmembrane region" description="Helical" evidence="6">
    <location>
        <begin position="122"/>
        <end position="140"/>
    </location>
</feature>
<evidence type="ECO:0008006" key="8">
    <source>
        <dbReference type="Google" id="ProtNLM"/>
    </source>
</evidence>
<evidence type="ECO:0000256" key="5">
    <source>
        <dbReference type="ARBA" id="ARBA00023136"/>
    </source>
</evidence>
<feature type="transmembrane region" description="Helical" evidence="6">
    <location>
        <begin position="6"/>
        <end position="24"/>
    </location>
</feature>
<name>A0AB39VUQ9_9GAMM</name>
<keyword evidence="5 6" id="KW-0472">Membrane</keyword>
<reference evidence="7" key="1">
    <citation type="submission" date="2024-07" db="EMBL/GenBank/DDBJ databases">
        <authorList>
            <person name="Biller S.J."/>
        </authorList>
    </citation>
    <scope>NUCLEOTIDE SEQUENCE</scope>
    <source>
        <strain evidence="7">WC2420</strain>
    </source>
</reference>
<sequence>MAEVFMVRSLPPVALVVMLGYPPYFIIKRQLKSDAFFSVIAENLFLVIPAVVLLIYQGSGNDWLPTGGWRTVTGLGLLSCSALLCFLLASSSLSFTLFGMLSYVEPLLLFLVSLFLPGEKLTLSSLLTYVPIWLAVLALMTDGYKKVKSTAYRSR</sequence>
<feature type="transmembrane region" description="Helical" evidence="6">
    <location>
        <begin position="95"/>
        <end position="116"/>
    </location>
</feature>
<evidence type="ECO:0000256" key="3">
    <source>
        <dbReference type="ARBA" id="ARBA00022692"/>
    </source>
</evidence>
<organism evidence="7">
    <name type="scientific">Rouxiella sp. WC2420</name>
    <dbReference type="NCBI Taxonomy" id="3234145"/>
    <lineage>
        <taxon>Bacteria</taxon>
        <taxon>Pseudomonadati</taxon>
        <taxon>Pseudomonadota</taxon>
        <taxon>Gammaproteobacteria</taxon>
        <taxon>Enterobacterales</taxon>
        <taxon>Yersiniaceae</taxon>
        <taxon>Rouxiella</taxon>
    </lineage>
</organism>
<dbReference type="EMBL" id="CP165628">
    <property type="protein sequence ID" value="XDU72997.1"/>
    <property type="molecule type" value="Genomic_DNA"/>
</dbReference>
<dbReference type="SUPFAM" id="SSF103481">
    <property type="entry name" value="Multidrug resistance efflux transporter EmrE"/>
    <property type="match status" value="1"/>
</dbReference>
<protein>
    <recommendedName>
        <fullName evidence="8">EamA domain-containing protein</fullName>
    </recommendedName>
</protein>
<evidence type="ECO:0000256" key="1">
    <source>
        <dbReference type="ARBA" id="ARBA00004651"/>
    </source>
</evidence>
<dbReference type="InterPro" id="IPR037185">
    <property type="entry name" value="EmrE-like"/>
</dbReference>
<feature type="transmembrane region" description="Helical" evidence="6">
    <location>
        <begin position="68"/>
        <end position="88"/>
    </location>
</feature>
<evidence type="ECO:0000256" key="4">
    <source>
        <dbReference type="ARBA" id="ARBA00022989"/>
    </source>
</evidence>
<dbReference type="RefSeq" id="WP_369789604.1">
    <property type="nucleotide sequence ID" value="NZ_CP165628.1"/>
</dbReference>
<accession>A0AB39VUQ9</accession>
<keyword evidence="3 6" id="KW-0812">Transmembrane</keyword>
<dbReference type="AlphaFoldDB" id="A0AB39VUQ9"/>
<feature type="transmembrane region" description="Helical" evidence="6">
    <location>
        <begin position="36"/>
        <end position="56"/>
    </location>
</feature>
<gene>
    <name evidence="7" type="ORF">AB3G37_02430</name>
</gene>
<keyword evidence="4 6" id="KW-1133">Transmembrane helix</keyword>
<evidence type="ECO:0000256" key="2">
    <source>
        <dbReference type="ARBA" id="ARBA00022475"/>
    </source>
</evidence>
<evidence type="ECO:0000313" key="7">
    <source>
        <dbReference type="EMBL" id="XDU72997.1"/>
    </source>
</evidence>
<comment type="subcellular location">
    <subcellularLocation>
        <location evidence="1">Cell membrane</location>
        <topology evidence="1">Multi-pass membrane protein</topology>
    </subcellularLocation>
</comment>
<keyword evidence="2" id="KW-1003">Cell membrane</keyword>